<reference evidence="3" key="1">
    <citation type="submission" date="2020-05" db="EMBL/GenBank/DDBJ databases">
        <authorList>
            <person name="Chiriac C."/>
            <person name="Salcher M."/>
            <person name="Ghai R."/>
            <person name="Kavagutti S V."/>
        </authorList>
    </citation>
    <scope>NUCLEOTIDE SEQUENCE</scope>
</reference>
<dbReference type="EMBL" id="LR796187">
    <property type="protein sequence ID" value="CAB4125957.1"/>
    <property type="molecule type" value="Genomic_DNA"/>
</dbReference>
<protein>
    <submittedName>
        <fullName evidence="3">Uncharacterized protein</fullName>
    </submittedName>
</protein>
<evidence type="ECO:0000313" key="3">
    <source>
        <dbReference type="EMBL" id="CAB5209000.1"/>
    </source>
</evidence>
<feature type="transmembrane region" description="Helical" evidence="1">
    <location>
        <begin position="6"/>
        <end position="24"/>
    </location>
</feature>
<evidence type="ECO:0000256" key="1">
    <source>
        <dbReference type="SAM" id="Phobius"/>
    </source>
</evidence>
<keyword evidence="1" id="KW-0472">Membrane</keyword>
<feature type="transmembrane region" description="Helical" evidence="1">
    <location>
        <begin position="96"/>
        <end position="116"/>
    </location>
</feature>
<keyword evidence="1" id="KW-1133">Transmembrane helix</keyword>
<dbReference type="EMBL" id="LR798231">
    <property type="protein sequence ID" value="CAB5209000.1"/>
    <property type="molecule type" value="Genomic_DNA"/>
</dbReference>
<keyword evidence="1" id="KW-0812">Transmembrane</keyword>
<name>A0A6J7WL72_9CAUD</name>
<accession>A0A6J7WL72</accession>
<evidence type="ECO:0000313" key="2">
    <source>
        <dbReference type="EMBL" id="CAB4125957.1"/>
    </source>
</evidence>
<organism evidence="3">
    <name type="scientific">uncultured Caudovirales phage</name>
    <dbReference type="NCBI Taxonomy" id="2100421"/>
    <lineage>
        <taxon>Viruses</taxon>
        <taxon>Duplodnaviria</taxon>
        <taxon>Heunggongvirae</taxon>
        <taxon>Uroviricota</taxon>
        <taxon>Caudoviricetes</taxon>
        <taxon>Peduoviridae</taxon>
        <taxon>Maltschvirus</taxon>
        <taxon>Maltschvirus maltsch</taxon>
    </lineage>
</organism>
<gene>
    <name evidence="3" type="ORF">UFOVP181_281</name>
    <name evidence="2" type="ORF">UFOVP57_358</name>
</gene>
<proteinExistence type="predicted"/>
<sequence>MNTPQILIATVIWVVLIVIVYAHSNFDKIKDCYSMWFTKEYWTDYNTVEFISWVAKAIIIVPGLIFGISLWWLYFLTLATSLSLIWASNKKLLPTLVGFNTLWAWISCMILAQHLLG</sequence>